<organism evidence="2 3">
    <name type="scientific">Steinernema hermaphroditum</name>
    <dbReference type="NCBI Taxonomy" id="289476"/>
    <lineage>
        <taxon>Eukaryota</taxon>
        <taxon>Metazoa</taxon>
        <taxon>Ecdysozoa</taxon>
        <taxon>Nematoda</taxon>
        <taxon>Chromadorea</taxon>
        <taxon>Rhabditida</taxon>
        <taxon>Tylenchina</taxon>
        <taxon>Panagrolaimomorpha</taxon>
        <taxon>Strongyloidoidea</taxon>
        <taxon>Steinernematidae</taxon>
        <taxon>Steinernema</taxon>
    </lineage>
</organism>
<dbReference type="Gene3D" id="1.20.1070.10">
    <property type="entry name" value="Rhodopsin 7-helix transmembrane proteins"/>
    <property type="match status" value="1"/>
</dbReference>
<name>A0AA39LL89_9BILA</name>
<protein>
    <recommendedName>
        <fullName evidence="4">7TM GPCR serpentine receptor class x (Srx) domain-containing protein</fullName>
    </recommendedName>
</protein>
<feature type="transmembrane region" description="Helical" evidence="1">
    <location>
        <begin position="248"/>
        <end position="266"/>
    </location>
</feature>
<dbReference type="EMBL" id="JAUCMV010000004">
    <property type="protein sequence ID" value="KAK0401180.1"/>
    <property type="molecule type" value="Genomic_DNA"/>
</dbReference>
<feature type="transmembrane region" description="Helical" evidence="1">
    <location>
        <begin position="173"/>
        <end position="193"/>
    </location>
</feature>
<keyword evidence="1" id="KW-0472">Membrane</keyword>
<proteinExistence type="predicted"/>
<keyword evidence="1" id="KW-1133">Transmembrane helix</keyword>
<keyword evidence="1" id="KW-0812">Transmembrane</keyword>
<evidence type="ECO:0008006" key="4">
    <source>
        <dbReference type="Google" id="ProtNLM"/>
    </source>
</evidence>
<dbReference type="Proteomes" id="UP001175271">
    <property type="component" value="Unassembled WGS sequence"/>
</dbReference>
<dbReference type="SUPFAM" id="SSF81321">
    <property type="entry name" value="Family A G protein-coupled receptor-like"/>
    <property type="match status" value="1"/>
</dbReference>
<feature type="transmembrane region" description="Helical" evidence="1">
    <location>
        <begin position="44"/>
        <end position="68"/>
    </location>
</feature>
<evidence type="ECO:0000313" key="3">
    <source>
        <dbReference type="Proteomes" id="UP001175271"/>
    </source>
</evidence>
<accession>A0AA39LL89</accession>
<comment type="caution">
    <text evidence="2">The sequence shown here is derived from an EMBL/GenBank/DDBJ whole genome shotgun (WGS) entry which is preliminary data.</text>
</comment>
<dbReference type="AlphaFoldDB" id="A0AA39LL89"/>
<reference evidence="2" key="1">
    <citation type="submission" date="2023-06" db="EMBL/GenBank/DDBJ databases">
        <title>Genomic analysis of the entomopathogenic nematode Steinernema hermaphroditum.</title>
        <authorList>
            <person name="Schwarz E.M."/>
            <person name="Heppert J.K."/>
            <person name="Baniya A."/>
            <person name="Schwartz H.T."/>
            <person name="Tan C.-H."/>
            <person name="Antoshechkin I."/>
            <person name="Sternberg P.W."/>
            <person name="Goodrich-Blair H."/>
            <person name="Dillman A.R."/>
        </authorList>
    </citation>
    <scope>NUCLEOTIDE SEQUENCE</scope>
    <source>
        <strain evidence="2">PS9179</strain>
        <tissue evidence="2">Whole animal</tissue>
    </source>
</reference>
<feature type="transmembrane region" description="Helical" evidence="1">
    <location>
        <begin position="213"/>
        <end position="236"/>
    </location>
</feature>
<keyword evidence="3" id="KW-1185">Reference proteome</keyword>
<feature type="transmembrane region" description="Helical" evidence="1">
    <location>
        <begin position="6"/>
        <end position="32"/>
    </location>
</feature>
<gene>
    <name evidence="2" type="ORF">QR680_015630</name>
</gene>
<feature type="transmembrane region" description="Helical" evidence="1">
    <location>
        <begin position="116"/>
        <end position="141"/>
    </location>
</feature>
<feature type="transmembrane region" description="Helical" evidence="1">
    <location>
        <begin position="88"/>
        <end position="109"/>
    </location>
</feature>
<sequence length="326" mass="36795">MIALFAIIIGLCYLIVAFVLFILNGLLLWAVVSSAECKSNTFNVIKSICVSCMLQLVPLMIGGVRTVAQSLFHDYLDKILGIMIQSGWYLYVALTLTLAVDRFFIFIRISPSKYTFVVNLFVVLSWILWLATIIMFCLPGFGYTYAYDHGEKYYSWNYDSSDGSQTLSAVDPYFQGAVFGTAFVIYLIVFGYLIKLRKSSSGDSLSFKVEVRILAVSIISFASDVLFVALSSYVQMTYELFADIIHNGAWLMECGIFTILTLSISAKLRNKVEYMKDVMGGCDKVFRDMWEVIVCHRLFLENEDKFIAALKNGQETYKVCQAGTMC</sequence>
<evidence type="ECO:0000256" key="1">
    <source>
        <dbReference type="SAM" id="Phobius"/>
    </source>
</evidence>
<evidence type="ECO:0000313" key="2">
    <source>
        <dbReference type="EMBL" id="KAK0401180.1"/>
    </source>
</evidence>